<reference evidence="1 2" key="1">
    <citation type="submission" date="2018-05" db="EMBL/GenBank/DDBJ databases">
        <title>genome sequencing of Nitrosopumilus sp. NM25.</title>
        <authorList>
            <person name="Mori K."/>
            <person name="Nakagawa T."/>
        </authorList>
    </citation>
    <scope>NUCLEOTIDE SEQUENCE [LARGE SCALE GENOMIC DNA]</scope>
    <source>
        <strain evidence="1 2">NM25</strain>
    </source>
</reference>
<sequence>MMFSKKKITLDYTVEKCSNCGMQRKRKFSDGDVLFAECSKCDSCGEMCLIEKIFGETLEQ</sequence>
<dbReference type="AlphaFoldDB" id="A0A2S2KPA5"/>
<dbReference type="Proteomes" id="UP000245829">
    <property type="component" value="Unassembled WGS sequence"/>
</dbReference>
<organism evidence="1 2">
    <name type="scientific">Nitrosopumilus zosterae</name>
    <dbReference type="NCBI Taxonomy" id="718286"/>
    <lineage>
        <taxon>Archaea</taxon>
        <taxon>Nitrososphaerota</taxon>
        <taxon>Nitrososphaeria</taxon>
        <taxon>Nitrosopumilales</taxon>
        <taxon>Nitrosopumilaceae</taxon>
        <taxon>Nitrosopumilus</taxon>
    </lineage>
</organism>
<comment type="caution">
    <text evidence="1">The sequence shown here is derived from an EMBL/GenBank/DDBJ whole genome shotgun (WGS) entry which is preliminary data.</text>
</comment>
<evidence type="ECO:0000313" key="2">
    <source>
        <dbReference type="Proteomes" id="UP000245829"/>
    </source>
</evidence>
<dbReference type="EMBL" id="BGKI01000001">
    <property type="protein sequence ID" value="GBH33486.1"/>
    <property type="molecule type" value="Genomic_DNA"/>
</dbReference>
<name>A0A2S2KPA5_9ARCH</name>
<protein>
    <submittedName>
        <fullName evidence="1">Uncharacterized protein</fullName>
    </submittedName>
</protein>
<accession>A0A2S2KPA5</accession>
<proteinExistence type="predicted"/>
<evidence type="ECO:0000313" key="1">
    <source>
        <dbReference type="EMBL" id="GBH33486.1"/>
    </source>
</evidence>
<gene>
    <name evidence="1" type="ORF">NZNM25_02770</name>
</gene>
<keyword evidence="2" id="KW-1185">Reference proteome</keyword>